<evidence type="ECO:0000259" key="17">
    <source>
        <dbReference type="Pfam" id="PF05199"/>
    </source>
</evidence>
<dbReference type="InterPro" id="IPR036188">
    <property type="entry name" value="FAD/NAD-bd_sf"/>
</dbReference>
<keyword evidence="8" id="KW-1207">Sterol metabolism</keyword>
<evidence type="ECO:0000256" key="1">
    <source>
        <dbReference type="ARBA" id="ARBA00001974"/>
    </source>
</evidence>
<dbReference type="EC" id="5.3.3.1" evidence="11"/>
<evidence type="ECO:0000256" key="3">
    <source>
        <dbReference type="ARBA" id="ARBA00022548"/>
    </source>
</evidence>
<dbReference type="Pfam" id="PF13450">
    <property type="entry name" value="NAD_binding_8"/>
    <property type="match status" value="1"/>
</dbReference>
<dbReference type="InterPro" id="IPR007867">
    <property type="entry name" value="GMC_OxRtase_C"/>
</dbReference>
<comment type="cofactor">
    <cofactor evidence="1">
        <name>FAD</name>
        <dbReference type="ChEBI" id="CHEBI:57692"/>
    </cofactor>
</comment>
<comment type="pathway">
    <text evidence="12">Steroid metabolism; cholesterol degradation.</text>
</comment>
<comment type="caution">
    <text evidence="18">The sequence shown here is derived from an EMBL/GenBank/DDBJ whole genome shotgun (WGS) entry which is preliminary data.</text>
</comment>
<evidence type="ECO:0000256" key="14">
    <source>
        <dbReference type="ARBA" id="ARBA00049744"/>
    </source>
</evidence>
<dbReference type="InterPro" id="IPR052542">
    <property type="entry name" value="Cholesterol_Oxidase"/>
</dbReference>
<name>A0ABW7IZW1_9VIBR</name>
<evidence type="ECO:0000256" key="5">
    <source>
        <dbReference type="ARBA" id="ARBA00022827"/>
    </source>
</evidence>
<keyword evidence="6" id="KW-0560">Oxidoreductase</keyword>
<evidence type="ECO:0000256" key="7">
    <source>
        <dbReference type="ARBA" id="ARBA00023098"/>
    </source>
</evidence>
<dbReference type="PANTHER" id="PTHR47470">
    <property type="entry name" value="CHOLESTEROL OXIDASE"/>
    <property type="match status" value="1"/>
</dbReference>
<evidence type="ECO:0000256" key="11">
    <source>
        <dbReference type="ARBA" id="ARBA00038856"/>
    </source>
</evidence>
<dbReference type="PANTHER" id="PTHR47470:SF1">
    <property type="entry name" value="FAD-DEPENDENT OXIDOREDUCTASE 2 FAD BINDING DOMAIN-CONTAINING PROTEIN"/>
    <property type="match status" value="1"/>
</dbReference>
<dbReference type="Pfam" id="PF00732">
    <property type="entry name" value="GMC_oxred_N"/>
    <property type="match status" value="1"/>
</dbReference>
<evidence type="ECO:0000256" key="4">
    <source>
        <dbReference type="ARBA" id="ARBA00022630"/>
    </source>
</evidence>
<evidence type="ECO:0000256" key="13">
    <source>
        <dbReference type="ARBA" id="ARBA00049723"/>
    </source>
</evidence>
<keyword evidence="3" id="KW-0153">Cholesterol metabolism</keyword>
<comment type="similarity">
    <text evidence="2">Belongs to the GMC oxidoreductase family.</text>
</comment>
<evidence type="ECO:0000256" key="2">
    <source>
        <dbReference type="ARBA" id="ARBA00010790"/>
    </source>
</evidence>
<keyword evidence="5" id="KW-0274">FAD</keyword>
<evidence type="ECO:0000313" key="19">
    <source>
        <dbReference type="Proteomes" id="UP001607151"/>
    </source>
</evidence>
<dbReference type="EC" id="1.1.3.6" evidence="13"/>
<evidence type="ECO:0000256" key="8">
    <source>
        <dbReference type="ARBA" id="ARBA00023166"/>
    </source>
</evidence>
<dbReference type="Gene3D" id="3.50.50.60">
    <property type="entry name" value="FAD/NAD(P)-binding domain"/>
    <property type="match status" value="3"/>
</dbReference>
<sequence length="575" mass="63406">MMEHDNFDFDQVIIGSGFGGSVSALRLTEKGHRVLILEMGKRRNDKDFAKTNLDKKNYMWMPQIGWKGVTKFSYTNKAAIIHGIGVGGGSQVYANVHLIPEDEVFSSPAWSKTRSDWKDTLAPYYSLAQRMLGTTHNEYTNIADDTLKEVAEEMGYGDSFKTVDTGVFFPQSDGKFGQSFKDPYFNGDGPERSTCKLCGSCIIGCRYNAKNTLMKNYLYFAERNGAEIRPESTVTKIEPLGSKDGSDGYLITVKESNDSGKREYTIRTRGVVVSAGVMGTIPLLLRMRDQLKTLPNISKNLGQEVRTNSETLTTANNMNAKVSEGVSISSFISVDETTNVEITRFREGSDGTWLYLPYVPMVTGQGITRIAKMLKNTLLHPVKTFKVLRPKGKAVNSILLLVMQKSEAFVHFEWRRKWYRGFKKSITFVQNEGDTPLKVSFPAAEKATKIYSEKLGGEPGSALAEILTGAPMTAHIMSGVAIGSSAENGVVNEGGEVFGYKNLRVIDGSIIPGNLGVNPSLTITALSEYAMSRVPVFNQERADKIKPIHFSEPLVGQVSKLKGSGDLISMMQQQA</sequence>
<keyword evidence="4" id="KW-0285">Flavoprotein</keyword>
<keyword evidence="7" id="KW-0443">Lipid metabolism</keyword>
<protein>
    <recommendedName>
        <fullName evidence="14">Cholesterol oxidase</fullName>
        <ecNumber evidence="13">1.1.3.6</ecNumber>
        <ecNumber evidence="11">5.3.3.1</ecNumber>
    </recommendedName>
    <alternativeName>
        <fullName evidence="15">Cholesterol isomerase</fullName>
    </alternativeName>
</protein>
<evidence type="ECO:0000256" key="10">
    <source>
        <dbReference type="ARBA" id="ARBA00023235"/>
    </source>
</evidence>
<keyword evidence="9" id="KW-0753">Steroid metabolism</keyword>
<proteinExistence type="inferred from homology"/>
<dbReference type="SUPFAM" id="SSF51905">
    <property type="entry name" value="FAD/NAD(P)-binding domain"/>
    <property type="match status" value="1"/>
</dbReference>
<evidence type="ECO:0000256" key="15">
    <source>
        <dbReference type="ARBA" id="ARBA00049778"/>
    </source>
</evidence>
<feature type="domain" description="Glucose-methanol-choline oxidoreductase C-terminal" evidence="17">
    <location>
        <begin position="471"/>
        <end position="526"/>
    </location>
</feature>
<feature type="domain" description="Glucose-methanol-choline oxidoreductase N-terminal" evidence="16">
    <location>
        <begin position="194"/>
        <end position="286"/>
    </location>
</feature>
<evidence type="ECO:0000313" key="18">
    <source>
        <dbReference type="EMBL" id="MFH0267158.1"/>
    </source>
</evidence>
<evidence type="ECO:0000256" key="6">
    <source>
        <dbReference type="ARBA" id="ARBA00023002"/>
    </source>
</evidence>
<dbReference type="EMBL" id="JBIHSN010000003">
    <property type="protein sequence ID" value="MFH0267158.1"/>
    <property type="molecule type" value="Genomic_DNA"/>
</dbReference>
<keyword evidence="10" id="KW-0413">Isomerase</keyword>
<evidence type="ECO:0000256" key="12">
    <source>
        <dbReference type="ARBA" id="ARBA00049645"/>
    </source>
</evidence>
<dbReference type="Pfam" id="PF05199">
    <property type="entry name" value="GMC_oxred_C"/>
    <property type="match status" value="1"/>
</dbReference>
<organism evidence="18 19">
    <name type="scientific">Vibrio rumoiensis</name>
    <dbReference type="NCBI Taxonomy" id="76258"/>
    <lineage>
        <taxon>Bacteria</taxon>
        <taxon>Pseudomonadati</taxon>
        <taxon>Pseudomonadota</taxon>
        <taxon>Gammaproteobacteria</taxon>
        <taxon>Vibrionales</taxon>
        <taxon>Vibrionaceae</taxon>
        <taxon>Vibrio</taxon>
    </lineage>
</organism>
<evidence type="ECO:0000259" key="16">
    <source>
        <dbReference type="Pfam" id="PF00732"/>
    </source>
</evidence>
<evidence type="ECO:0000256" key="9">
    <source>
        <dbReference type="ARBA" id="ARBA00023221"/>
    </source>
</evidence>
<reference evidence="18 19" key="1">
    <citation type="submission" date="2024-10" db="EMBL/GenBank/DDBJ databases">
        <authorList>
            <person name="Yibar A."/>
            <person name="Saticioglu I.B."/>
            <person name="Duman M."/>
            <person name="Ajmi N."/>
            <person name="Gurler F."/>
            <person name="Ay H."/>
            <person name="Onuk E."/>
            <person name="Guler S."/>
            <person name="Romalde J.L."/>
        </authorList>
    </citation>
    <scope>NUCLEOTIDE SEQUENCE [LARGE SCALE GENOMIC DNA]</scope>
    <source>
        <strain evidence="18 19">14-MA-B</strain>
    </source>
</reference>
<gene>
    <name evidence="18" type="ORF">ACGRQ9_17070</name>
</gene>
<dbReference type="InterPro" id="IPR000172">
    <property type="entry name" value="GMC_OxRdtase_N"/>
</dbReference>
<dbReference type="RefSeq" id="WP_394608675.1">
    <property type="nucleotide sequence ID" value="NZ_JBIHSJ010000004.1"/>
</dbReference>
<accession>A0ABW7IZW1</accession>
<dbReference type="Proteomes" id="UP001607151">
    <property type="component" value="Unassembled WGS sequence"/>
</dbReference>
<keyword evidence="19" id="KW-1185">Reference proteome</keyword>